<dbReference type="Gene3D" id="3.30.160.60">
    <property type="entry name" value="Classic Zinc Finger"/>
    <property type="match status" value="1"/>
</dbReference>
<reference evidence="10 11" key="1">
    <citation type="submission" date="2012-05" db="EMBL/GenBank/DDBJ databases">
        <title>Recombination and specialization in a pathogen metapopulation.</title>
        <authorList>
            <person name="Gardiner A."/>
            <person name="Kemen E."/>
            <person name="Schultz-Larsen T."/>
            <person name="MacLean D."/>
            <person name="Van Oosterhout C."/>
            <person name="Jones J.D.G."/>
        </authorList>
    </citation>
    <scope>NUCLEOTIDE SEQUENCE [LARGE SCALE GENOMIC DNA]</scope>
    <source>
        <strain evidence="10 11">Ac Nc2</strain>
    </source>
</reference>
<dbReference type="EMBL" id="CAIX01000160">
    <property type="protein sequence ID" value="CCI10241.1"/>
    <property type="molecule type" value="Genomic_DNA"/>
</dbReference>
<feature type="domain" description="AN1-type" evidence="9">
    <location>
        <begin position="50"/>
        <end position="98"/>
    </location>
</feature>
<dbReference type="Pfam" id="PF25403">
    <property type="entry name" value="zf-C2H2_ZFAND2"/>
    <property type="match status" value="1"/>
</dbReference>
<dbReference type="InParanoid" id="A0A024FTA9"/>
<evidence type="ECO:0000256" key="6">
    <source>
        <dbReference type="SAM" id="MobiDB-lite"/>
    </source>
</evidence>
<dbReference type="InterPro" id="IPR000058">
    <property type="entry name" value="Znf_AN1"/>
</dbReference>
<dbReference type="SMART" id="SM00355">
    <property type="entry name" value="ZnF_C2H2"/>
    <property type="match status" value="2"/>
</dbReference>
<accession>A0A024FTA9</accession>
<evidence type="ECO:0000259" key="9">
    <source>
        <dbReference type="PROSITE" id="PS51039"/>
    </source>
</evidence>
<dbReference type="InterPro" id="IPR035896">
    <property type="entry name" value="AN1-like_Znf"/>
</dbReference>
<evidence type="ECO:0000256" key="1">
    <source>
        <dbReference type="ARBA" id="ARBA00022723"/>
    </source>
</evidence>
<name>A0A024FTA9_9STRA</name>
<evidence type="ECO:0000256" key="4">
    <source>
        <dbReference type="ARBA" id="ARBA00022833"/>
    </source>
</evidence>
<evidence type="ECO:0000256" key="5">
    <source>
        <dbReference type="PROSITE-ProRule" id="PRU00042"/>
    </source>
</evidence>
<feature type="signal peptide" evidence="7">
    <location>
        <begin position="1"/>
        <end position="24"/>
    </location>
</feature>
<comment type="caution">
    <text evidence="10">The sequence shown here is derived from an EMBL/GenBank/DDBJ whole genome shotgun (WGS) entry which is preliminary data.</text>
</comment>
<dbReference type="InterPro" id="IPR057357">
    <property type="entry name" value="Znf-C2H2_ZFAND2A/B"/>
</dbReference>
<keyword evidence="4" id="KW-0862">Zinc</keyword>
<dbReference type="PROSITE" id="PS00028">
    <property type="entry name" value="ZINC_FINGER_C2H2_1"/>
    <property type="match status" value="2"/>
</dbReference>
<keyword evidence="3 5" id="KW-0863">Zinc-finger</keyword>
<gene>
    <name evidence="10" type="ORF">BN9_082600</name>
</gene>
<keyword evidence="11" id="KW-1185">Reference proteome</keyword>
<dbReference type="SMART" id="SM00154">
    <property type="entry name" value="ZnF_AN1"/>
    <property type="match status" value="2"/>
</dbReference>
<feature type="region of interest" description="Disordered" evidence="6">
    <location>
        <begin position="306"/>
        <end position="332"/>
    </location>
</feature>
<dbReference type="GO" id="GO:0005737">
    <property type="term" value="C:cytoplasm"/>
    <property type="evidence" value="ECO:0007669"/>
    <property type="project" value="TreeGrafter"/>
</dbReference>
<dbReference type="OrthoDB" id="431929at2759"/>
<evidence type="ECO:0000256" key="3">
    <source>
        <dbReference type="ARBA" id="ARBA00022771"/>
    </source>
</evidence>
<dbReference type="STRING" id="65357.A0A024FTA9"/>
<feature type="region of interest" description="Disordered" evidence="6">
    <location>
        <begin position="252"/>
        <end position="282"/>
    </location>
</feature>
<proteinExistence type="predicted"/>
<feature type="compositionally biased region" description="Basic and acidic residues" evidence="6">
    <location>
        <begin position="320"/>
        <end position="332"/>
    </location>
</feature>
<dbReference type="GO" id="GO:0008270">
    <property type="term" value="F:zinc ion binding"/>
    <property type="evidence" value="ECO:0007669"/>
    <property type="project" value="UniProtKB-KW"/>
</dbReference>
<feature type="chain" id="PRO_5001531830" description="AN1-type domain-containing protein" evidence="7">
    <location>
        <begin position="25"/>
        <end position="332"/>
    </location>
</feature>
<dbReference type="SUPFAM" id="SSF118310">
    <property type="entry name" value="AN1-like Zinc finger"/>
    <property type="match status" value="2"/>
</dbReference>
<feature type="domain" description="C2H2-type" evidence="8">
    <location>
        <begin position="226"/>
        <end position="249"/>
    </location>
</feature>
<evidence type="ECO:0000256" key="7">
    <source>
        <dbReference type="SAM" id="SignalP"/>
    </source>
</evidence>
<dbReference type="Gene3D" id="4.10.1110.10">
    <property type="entry name" value="AN1-like Zinc finger"/>
    <property type="match status" value="2"/>
</dbReference>
<keyword evidence="7" id="KW-0732">Signal</keyword>
<evidence type="ECO:0000259" key="8">
    <source>
        <dbReference type="PROSITE" id="PS50157"/>
    </source>
</evidence>
<evidence type="ECO:0000313" key="10">
    <source>
        <dbReference type="EMBL" id="CCI10241.1"/>
    </source>
</evidence>
<sequence length="332" mass="37075">MGSHRSLIPFVAVSVSWILATSSASTILVYDYTVKITTYKVASHKTRPAMDVGKHCSVTHCSQIDFLPFECDCCHSVFCLDHRSYTSHSCTSVQQNDQHVFECPICKKLIDWTPDQDIDQVWNAHTLCGDCVAISGDRLSKKKKVRCAALQCRTVIGPSNRFECTTCSQIVCLAHRFPNDHLCRKPQNRNVRFTSKKQTNFTASTIIQQSKETINSVLRTSVKTEEKCPICEKSFAYVSQLIAHVNSKHPEIDRSSTLTGAKATERSNEVNNGRRHSEAASREIGGNVCRHCNAVFPNASTRLDHESSTHRIVGSVHASKKQDRGDSKCIVM</sequence>
<evidence type="ECO:0000256" key="2">
    <source>
        <dbReference type="ARBA" id="ARBA00022737"/>
    </source>
</evidence>
<evidence type="ECO:0008006" key="12">
    <source>
        <dbReference type="Google" id="ProtNLM"/>
    </source>
</evidence>
<evidence type="ECO:0000313" key="11">
    <source>
        <dbReference type="Proteomes" id="UP000053237"/>
    </source>
</evidence>
<dbReference type="InterPro" id="IPR013087">
    <property type="entry name" value="Znf_C2H2_type"/>
</dbReference>
<dbReference type="PROSITE" id="PS50157">
    <property type="entry name" value="ZINC_FINGER_C2H2_2"/>
    <property type="match status" value="1"/>
</dbReference>
<protein>
    <recommendedName>
        <fullName evidence="12">AN1-type domain-containing protein</fullName>
    </recommendedName>
</protein>
<dbReference type="PANTHER" id="PTHR14677">
    <property type="entry name" value="ARSENITE INDUCUBLE RNA ASSOCIATED PROTEIN AIP-1-RELATED"/>
    <property type="match status" value="1"/>
</dbReference>
<feature type="domain" description="AN1-type" evidence="9">
    <location>
        <begin position="141"/>
        <end position="191"/>
    </location>
</feature>
<keyword evidence="1" id="KW-0479">Metal-binding</keyword>
<dbReference type="PROSITE" id="PS51039">
    <property type="entry name" value="ZF_AN1"/>
    <property type="match status" value="2"/>
</dbReference>
<dbReference type="Pfam" id="PF01428">
    <property type="entry name" value="zf-AN1"/>
    <property type="match status" value="2"/>
</dbReference>
<dbReference type="PANTHER" id="PTHR14677:SF20">
    <property type="entry name" value="ZINC FINGER AN1-TYPE CONTAINING 2A-RELATED"/>
    <property type="match status" value="1"/>
</dbReference>
<dbReference type="AlphaFoldDB" id="A0A024FTA9"/>
<keyword evidence="2" id="KW-0677">Repeat</keyword>
<organism evidence="10 11">
    <name type="scientific">Albugo candida</name>
    <dbReference type="NCBI Taxonomy" id="65357"/>
    <lineage>
        <taxon>Eukaryota</taxon>
        <taxon>Sar</taxon>
        <taxon>Stramenopiles</taxon>
        <taxon>Oomycota</taxon>
        <taxon>Peronosporomycetes</taxon>
        <taxon>Albuginales</taxon>
        <taxon>Albuginaceae</taxon>
        <taxon>Albugo</taxon>
    </lineage>
</organism>
<dbReference type="Proteomes" id="UP000053237">
    <property type="component" value="Unassembled WGS sequence"/>
</dbReference>